<name>F9XXC2_PSEF5</name>
<dbReference type="AlphaFoldDB" id="F9XXC2"/>
<reference key="2">
    <citation type="submission" date="2005-07" db="EMBL/GenBank/DDBJ databases">
        <title>Discovery of similar natural protein sequences with different folds using transitive homology relationships.</title>
        <authorList>
            <person name="Anderson W.J."/>
            <person name="Hall B.M."/>
            <person name="Roessler C.G."/>
            <person name="Robers S.A."/>
            <person name="Ingram W.M."/>
            <person name="Weichsel A."/>
            <person name="Heroux A."/>
            <person name="Montfort W.R."/>
            <person name="Cordes M.H."/>
        </authorList>
    </citation>
    <scope>NUCLEOTIDE SEQUENCE</scope>
    <source>
        <strain>Pf-5</strain>
    </source>
</reference>
<dbReference type="Proteomes" id="UP000008540">
    <property type="component" value="Chromosome"/>
</dbReference>
<sequence length="274" mass="30112">MGPALIVRKESEEILYDTSKSVYGLVKSGPVEYHGIWRKLHPAGGPSPYYDNIYKFTVENCVNPIVYVTGTCGKPFASKEGTSSVFYFAGPVEGIKVYCFDVMAPIFKGPALKTRDENGGFTFNSLQRPLNIIGTSTPPPPSPPYPNGRVAPFLGGYQVLVLDQPLLPSRAGFRGYFYTVPLNPAKTYAANIPWSRGCWLASQLGRDEVWQTGSQEGCSGDTGSITHSFWTSPETTHGTVHSTTPTGWFSLTVNPRPQCTYIDVSEYPYPFNPQ</sequence>
<protein>
    <submittedName>
        <fullName evidence="1">Uncharacterized protein</fullName>
    </submittedName>
</protein>
<dbReference type="EMBL" id="CP000076">
    <property type="protein sequence ID" value="AEK81714.1"/>
    <property type="molecule type" value="Genomic_DNA"/>
</dbReference>
<gene>
    <name evidence="1" type="ordered locus">PFL_6271</name>
</gene>
<reference key="3">
    <citation type="journal article" date="2007" name="Chem. Biol.">
        <title>The genomisotopic approach: a systematic method to isolate products of orphan biosynthetic gene clusters.</title>
        <authorList>
            <person name="Gross H."/>
            <person name="Stockwell V.O."/>
            <person name="Henkels M.D."/>
            <person name="Nowak-Thompson B."/>
            <person name="Loper J.E."/>
            <person name="Gerwick W.H."/>
        </authorList>
    </citation>
    <scope>NUCLEOTIDE SEQUENCE</scope>
    <source>
        <strain>Pf-5</strain>
    </source>
</reference>
<evidence type="ECO:0000313" key="2">
    <source>
        <dbReference type="Proteomes" id="UP000008540"/>
    </source>
</evidence>
<dbReference type="HOGENOM" id="CLU_966001_0_0_6"/>
<dbReference type="STRING" id="220664.PFL_6271"/>
<reference evidence="1 2" key="1">
    <citation type="journal article" date="2005" name="Nat. Biotechnol.">
        <title>Complete genome sequence of the plant commensal Pseudomonas fluorescens Pf-5.</title>
        <authorList>
            <person name="Paulsen I.T."/>
            <person name="Press C.M."/>
            <person name="Ravel J."/>
            <person name="Kobayashi D.Y."/>
            <person name="Myers G.S."/>
            <person name="Mavrodi D.V."/>
            <person name="DeBoy R.T."/>
            <person name="Seshadri R."/>
            <person name="Ren Q."/>
            <person name="Madupu R."/>
            <person name="Dodson R.J."/>
            <person name="Durkin A.S."/>
            <person name="Brinkac L.M."/>
            <person name="Daugherty S.C."/>
            <person name="Sullivan S.A."/>
            <person name="Rosovitz M.J."/>
            <person name="Gwinn M.L."/>
            <person name="Zhou L."/>
            <person name="Schneider D.J."/>
            <person name="Cartinhour S.W."/>
            <person name="Nelson W.C."/>
            <person name="Weidman J."/>
            <person name="Watkins K."/>
            <person name="Tran K."/>
            <person name="Khouri H."/>
            <person name="Pierson E.A."/>
            <person name="Pierson L.S.III."/>
            <person name="Thomashow L.S."/>
            <person name="Loper J.E."/>
        </authorList>
    </citation>
    <scope>NUCLEOTIDE SEQUENCE [LARGE SCALE GENOMIC DNA]</scope>
    <source>
        <strain evidence="2">ATCC BAA-477 / NRRL B-23932 / Pf-5</strain>
    </source>
</reference>
<dbReference type="KEGG" id="pfl:PFL_6271"/>
<evidence type="ECO:0000313" key="1">
    <source>
        <dbReference type="EMBL" id="AEK81714.1"/>
    </source>
</evidence>
<accession>F9XXC2</accession>
<proteinExistence type="predicted"/>
<organism evidence="1 2">
    <name type="scientific">Pseudomonas fluorescens (strain ATCC BAA-477 / NRRL B-23932 / Pf-5)</name>
    <dbReference type="NCBI Taxonomy" id="220664"/>
    <lineage>
        <taxon>Bacteria</taxon>
        <taxon>Pseudomonadati</taxon>
        <taxon>Pseudomonadota</taxon>
        <taxon>Gammaproteobacteria</taxon>
        <taxon>Pseudomonadales</taxon>
        <taxon>Pseudomonadaceae</taxon>
        <taxon>Pseudomonas</taxon>
    </lineage>
</organism>